<dbReference type="OrthoDB" id="10063431at2759"/>
<evidence type="ECO:0000313" key="2">
    <source>
        <dbReference type="EMBL" id="ROI46669.1"/>
    </source>
</evidence>
<name>A0A3N0XJI3_ANAGA</name>
<feature type="compositionally biased region" description="Gly residues" evidence="1">
    <location>
        <begin position="404"/>
        <end position="423"/>
    </location>
</feature>
<dbReference type="InterPro" id="IPR052689">
    <property type="entry name" value="FA_core_complex_assoc"/>
</dbReference>
<dbReference type="AlphaFoldDB" id="A0A3N0XJI3"/>
<sequence>MQCVYNRMTTMSKLKRKKLSVEESRSEQHSRIKKSNDSLCTVQDSSCSKTSTGRERWWESSELNDVERLWALTLRALCPALQSDQEEPIPQLPPPSSTKTPVQKVSDWRWCNADEDTNPPPDLPAPSFLTHPQPVNDCKNPSQPPAAENMGESDPPPLADQENYISSPDQESVSVCDIQTAQQHHLEVYGVEGRKLSDKQGDKSQVSEMQELTIGSETGLDPESRAGGSGAGLDVGSSARASGAGLDVGSSARASGAGLDAESRAGGSGAGLDVGSSARASGAGLDAESRAGGSGAGLNAGSRAGGSGTGKGIKTGAGGSGSGLGTIPGTEGSVSGMGIKQKAGVSGSGQRAKPGPGGSGTGQRANSGVRGSGLGLGTKSGAGQGAKSGLEGSGSGLERNSEAGGSGLGQGTKSGPEGSGAVSGSGLECCPMCLMPFPEG</sequence>
<proteinExistence type="predicted"/>
<feature type="compositionally biased region" description="Gly residues" evidence="1">
    <location>
        <begin position="292"/>
        <end position="326"/>
    </location>
</feature>
<feature type="compositionally biased region" description="Basic and acidic residues" evidence="1">
    <location>
        <begin position="19"/>
        <end position="36"/>
    </location>
</feature>
<dbReference type="PANTHER" id="PTHR37862">
    <property type="entry name" value="FANCONI ANEMIA CORE COMPLEX-ASSOCIATED PROTEIN 20"/>
    <property type="match status" value="1"/>
</dbReference>
<feature type="region of interest" description="Disordered" evidence="1">
    <location>
        <begin position="15"/>
        <end position="37"/>
    </location>
</feature>
<dbReference type="PANTHER" id="PTHR37862:SF1">
    <property type="entry name" value="FANCONI ANEMIA CORE COMPLEX-ASSOCIATED PROTEIN 20"/>
    <property type="match status" value="1"/>
</dbReference>
<feature type="region of interest" description="Disordered" evidence="1">
    <location>
        <begin position="111"/>
        <end position="174"/>
    </location>
</feature>
<accession>A0A3N0XJI3</accession>
<feature type="region of interest" description="Disordered" evidence="1">
    <location>
        <begin position="85"/>
        <end position="104"/>
    </location>
</feature>
<organism evidence="2 3">
    <name type="scientific">Anabarilius grahami</name>
    <name type="common">Kanglang fish</name>
    <name type="synonym">Barilius grahami</name>
    <dbReference type="NCBI Taxonomy" id="495550"/>
    <lineage>
        <taxon>Eukaryota</taxon>
        <taxon>Metazoa</taxon>
        <taxon>Chordata</taxon>
        <taxon>Craniata</taxon>
        <taxon>Vertebrata</taxon>
        <taxon>Euteleostomi</taxon>
        <taxon>Actinopterygii</taxon>
        <taxon>Neopterygii</taxon>
        <taxon>Teleostei</taxon>
        <taxon>Ostariophysi</taxon>
        <taxon>Cypriniformes</taxon>
        <taxon>Xenocyprididae</taxon>
        <taxon>Xenocypridinae</taxon>
        <taxon>Xenocypridinae incertae sedis</taxon>
        <taxon>Anabarilius</taxon>
    </lineage>
</organism>
<dbReference type="Proteomes" id="UP000281406">
    <property type="component" value="Unassembled WGS sequence"/>
</dbReference>
<dbReference type="GO" id="GO:0043240">
    <property type="term" value="C:Fanconi anaemia nuclear complex"/>
    <property type="evidence" value="ECO:0007669"/>
    <property type="project" value="TreeGrafter"/>
</dbReference>
<feature type="region of interest" description="Disordered" evidence="1">
    <location>
        <begin position="214"/>
        <end position="430"/>
    </location>
</feature>
<feature type="compositionally biased region" description="Gly residues" evidence="1">
    <location>
        <begin position="370"/>
        <end position="395"/>
    </location>
</feature>
<evidence type="ECO:0000313" key="3">
    <source>
        <dbReference type="Proteomes" id="UP000281406"/>
    </source>
</evidence>
<keyword evidence="3" id="KW-1185">Reference proteome</keyword>
<gene>
    <name evidence="2" type="ORF">DPX16_7787</name>
</gene>
<feature type="compositionally biased region" description="Polar residues" evidence="1">
    <location>
        <begin position="163"/>
        <end position="174"/>
    </location>
</feature>
<comment type="caution">
    <text evidence="2">The sequence shown here is derived from an EMBL/GenBank/DDBJ whole genome shotgun (WGS) entry which is preliminary data.</text>
</comment>
<evidence type="ECO:0000256" key="1">
    <source>
        <dbReference type="SAM" id="MobiDB-lite"/>
    </source>
</evidence>
<protein>
    <submittedName>
        <fullName evidence="2">Uncharacterized protein</fullName>
    </submittedName>
</protein>
<reference evidence="2 3" key="1">
    <citation type="submission" date="2018-10" db="EMBL/GenBank/DDBJ databases">
        <title>Genome assembly for a Yunnan-Guizhou Plateau 3E fish, Anabarilius grahami (Regan), and its evolutionary and genetic applications.</title>
        <authorList>
            <person name="Jiang W."/>
        </authorList>
    </citation>
    <scope>NUCLEOTIDE SEQUENCE [LARGE SCALE GENOMIC DNA]</scope>
    <source>
        <strain evidence="2">AG-KIZ</strain>
        <tissue evidence="2">Muscle</tissue>
    </source>
</reference>
<dbReference type="EMBL" id="RJVU01071502">
    <property type="protein sequence ID" value="ROI46669.1"/>
    <property type="molecule type" value="Genomic_DNA"/>
</dbReference>